<sequence>MITHIISRNIIIFSRTTKHLISVTKSKFNSTENADYYSTFSKELKSRLAELEVESLKSSGPGGQNVNKRNTKIRLKFNIGECSWLSEQAKLKLERQEGNRINKEGVLILECQEYRTKEQNHDKVLKILKNMLELANETQDTLSRKTISKLKQRKNYLRSKARSARKHKLIAERKKEEKITDTSERPD</sequence>
<name>A0AAV7K2H2_9METZ</name>
<comment type="caution">
    <text evidence="7">The sequence shown here is derived from an EMBL/GenBank/DDBJ whole genome shotgun (WGS) entry which is preliminary data.</text>
</comment>
<dbReference type="SUPFAM" id="SSF110916">
    <property type="entry name" value="Peptidyl-tRNA hydrolase domain-like"/>
    <property type="match status" value="1"/>
</dbReference>
<dbReference type="GO" id="GO:0004045">
    <property type="term" value="F:peptidyl-tRNA hydrolase activity"/>
    <property type="evidence" value="ECO:0007669"/>
    <property type="project" value="UniProtKB-EC"/>
</dbReference>
<proteinExistence type="inferred from homology"/>
<dbReference type="EC" id="3.1.1.29" evidence="1"/>
<evidence type="ECO:0000256" key="3">
    <source>
        <dbReference type="ARBA" id="ARBA00039441"/>
    </source>
</evidence>
<reference evidence="7 8" key="1">
    <citation type="journal article" date="2023" name="BMC Biol.">
        <title>The compact genome of the sponge Oopsacas minuta (Hexactinellida) is lacking key metazoan core genes.</title>
        <authorList>
            <person name="Santini S."/>
            <person name="Schenkelaars Q."/>
            <person name="Jourda C."/>
            <person name="Duchesne M."/>
            <person name="Belahbib H."/>
            <person name="Rocher C."/>
            <person name="Selva M."/>
            <person name="Riesgo A."/>
            <person name="Vervoort M."/>
            <person name="Leys S.P."/>
            <person name="Kodjabachian L."/>
            <person name="Le Bivic A."/>
            <person name="Borchiellini C."/>
            <person name="Claverie J.M."/>
            <person name="Renard E."/>
        </authorList>
    </citation>
    <scope>NUCLEOTIDE SEQUENCE [LARGE SCALE GENOMIC DNA]</scope>
    <source>
        <strain evidence="7">SPO-2</strain>
    </source>
</reference>
<dbReference type="GO" id="GO:0016150">
    <property type="term" value="F:translation release factor activity, codon nonspecific"/>
    <property type="evidence" value="ECO:0007669"/>
    <property type="project" value="TreeGrafter"/>
</dbReference>
<evidence type="ECO:0000256" key="5">
    <source>
        <dbReference type="SAM" id="MobiDB-lite"/>
    </source>
</evidence>
<dbReference type="GO" id="GO:0070126">
    <property type="term" value="P:mitochondrial translational termination"/>
    <property type="evidence" value="ECO:0007669"/>
    <property type="project" value="TreeGrafter"/>
</dbReference>
<dbReference type="Proteomes" id="UP001165289">
    <property type="component" value="Unassembled WGS sequence"/>
</dbReference>
<feature type="compositionally biased region" description="Basic residues" evidence="5">
    <location>
        <begin position="153"/>
        <end position="168"/>
    </location>
</feature>
<gene>
    <name evidence="7" type="ORF">LOD99_2422</name>
</gene>
<evidence type="ECO:0000313" key="8">
    <source>
        <dbReference type="Proteomes" id="UP001165289"/>
    </source>
</evidence>
<feature type="compositionally biased region" description="Basic and acidic residues" evidence="5">
    <location>
        <begin position="169"/>
        <end position="187"/>
    </location>
</feature>
<dbReference type="EMBL" id="JAKMXF010000210">
    <property type="protein sequence ID" value="KAI6655133.1"/>
    <property type="molecule type" value="Genomic_DNA"/>
</dbReference>
<dbReference type="Pfam" id="PF00472">
    <property type="entry name" value="RF-1"/>
    <property type="match status" value="1"/>
</dbReference>
<accession>A0AAV7K2H2</accession>
<evidence type="ECO:0000256" key="2">
    <source>
        <dbReference type="ARBA" id="ARBA00038225"/>
    </source>
</evidence>
<organism evidence="7 8">
    <name type="scientific">Oopsacas minuta</name>
    <dbReference type="NCBI Taxonomy" id="111878"/>
    <lineage>
        <taxon>Eukaryota</taxon>
        <taxon>Metazoa</taxon>
        <taxon>Porifera</taxon>
        <taxon>Hexactinellida</taxon>
        <taxon>Hexasterophora</taxon>
        <taxon>Lyssacinosida</taxon>
        <taxon>Leucopsacidae</taxon>
        <taxon>Oopsacas</taxon>
    </lineage>
</organism>
<evidence type="ECO:0000256" key="4">
    <source>
        <dbReference type="ARBA" id="ARBA00041531"/>
    </source>
</evidence>
<evidence type="ECO:0000313" key="7">
    <source>
        <dbReference type="EMBL" id="KAI6655133.1"/>
    </source>
</evidence>
<comment type="similarity">
    <text evidence="2">Belongs to the prokaryotic/mitochondrial release factor family. Mitochondrion-specific ribosomal protein mL62 subfamily.</text>
</comment>
<dbReference type="Gene3D" id="3.30.160.20">
    <property type="match status" value="1"/>
</dbReference>
<feature type="region of interest" description="Disordered" evidence="5">
    <location>
        <begin position="153"/>
        <end position="187"/>
    </location>
</feature>
<dbReference type="InterPro" id="IPR052104">
    <property type="entry name" value="Mito_Release_Factor_mL62"/>
</dbReference>
<dbReference type="GO" id="GO:0005762">
    <property type="term" value="C:mitochondrial large ribosomal subunit"/>
    <property type="evidence" value="ECO:0007669"/>
    <property type="project" value="TreeGrafter"/>
</dbReference>
<dbReference type="AlphaFoldDB" id="A0AAV7K2H2"/>
<evidence type="ECO:0000259" key="6">
    <source>
        <dbReference type="Pfam" id="PF00472"/>
    </source>
</evidence>
<dbReference type="InterPro" id="IPR000352">
    <property type="entry name" value="Pep_chain_release_fac_I"/>
</dbReference>
<keyword evidence="8" id="KW-1185">Reference proteome</keyword>
<dbReference type="PANTHER" id="PTHR11075:SF54">
    <property type="entry name" value="LARGE RIBOSOMAL SUBUNIT PROTEIN ML62"/>
    <property type="match status" value="1"/>
</dbReference>
<dbReference type="PANTHER" id="PTHR11075">
    <property type="entry name" value="PEPTIDE CHAIN RELEASE FACTOR"/>
    <property type="match status" value="1"/>
</dbReference>
<feature type="domain" description="Prokaryotic-type class I peptide chain release factors" evidence="6">
    <location>
        <begin position="48"/>
        <end position="166"/>
    </location>
</feature>
<evidence type="ECO:0000256" key="1">
    <source>
        <dbReference type="ARBA" id="ARBA00013260"/>
    </source>
</evidence>
<protein>
    <recommendedName>
        <fullName evidence="3">Large ribosomal subunit protein mL62</fullName>
        <ecNumber evidence="1">3.1.1.29</ecNumber>
    </recommendedName>
    <alternativeName>
        <fullName evidence="4">Peptidyl-tRNA hydrolase ICT1, mitochondrial</fullName>
    </alternativeName>
</protein>